<keyword evidence="6 10" id="KW-0547">Nucleotide-binding</keyword>
<dbReference type="InterPro" id="IPR027417">
    <property type="entry name" value="P-loop_NTPase"/>
</dbReference>
<protein>
    <recommendedName>
        <fullName evidence="10">Adenylate kinase isoenzyme 6 homolog</fullName>
        <shortName evidence="10">AK6</shortName>
        <ecNumber evidence="10">2.7.4.3</ecNumber>
    </recommendedName>
    <alternativeName>
        <fullName evidence="10">Dual activity adenylate kinase/ATPase</fullName>
        <shortName evidence="10">AK/ATPase</shortName>
    </alternativeName>
</protein>
<evidence type="ECO:0000256" key="11">
    <source>
        <dbReference type="SAM" id="Coils"/>
    </source>
</evidence>
<keyword evidence="11" id="KW-0175">Coiled coil</keyword>
<dbReference type="HAMAP" id="MF_00039">
    <property type="entry name" value="Adenylate_kinase_AK6"/>
    <property type="match status" value="1"/>
</dbReference>
<dbReference type="Gene3D" id="3.40.50.300">
    <property type="entry name" value="P-loop containing nucleotide triphosphate hydrolases"/>
    <property type="match status" value="1"/>
</dbReference>
<keyword evidence="2 10" id="KW-0963">Cytoplasm</keyword>
<dbReference type="OrthoDB" id="10251185at2759"/>
<comment type="function">
    <text evidence="10">Broad-specificity nucleoside monophosphate (NMP) kinase that catalyzes the reversible transfer of the terminal phosphate group between nucleoside triphosphates and monophosphates. Has also ATPase activity. Involved in the late cytoplasmic maturation steps of the 40S ribosomal particles, specifically 18S rRNA maturation. While NMP activity is not required for ribosome maturation, ATPase activity is. Associates transiently with small ribosomal subunit protein uS11. ATP hydrolysis breaks the interaction with uS11. May temporarily remove uS11 from the ribosome to enable a conformational change of the ribosomal RNA that is needed for the final maturation step of the small ribosomal subunit. Its NMP activity may have a role in nuclear energy homeostasis.</text>
</comment>
<feature type="region of interest" description="NMPbind" evidence="10">
    <location>
        <begin position="44"/>
        <end position="67"/>
    </location>
</feature>
<evidence type="ECO:0000256" key="1">
    <source>
        <dbReference type="ARBA" id="ARBA00000582"/>
    </source>
</evidence>
<evidence type="ECO:0000256" key="3">
    <source>
        <dbReference type="ARBA" id="ARBA00022517"/>
    </source>
</evidence>
<keyword evidence="5 10" id="KW-0808">Transferase</keyword>
<dbReference type="InterPro" id="IPR020618">
    <property type="entry name" value="Adenyl_kinase_AK6"/>
</dbReference>
<comment type="subunit">
    <text evidence="10">Interacts with small ribosomal subunit protein uS11. Not a structural component of 43S pre-ribosomes, but transiently interacts with them by binding to uS11.</text>
</comment>
<feature type="binding site" evidence="10">
    <location>
        <position position="26"/>
    </location>
    <ligand>
        <name>ATP</name>
        <dbReference type="ChEBI" id="CHEBI:30616"/>
    </ligand>
</feature>
<evidence type="ECO:0000256" key="9">
    <source>
        <dbReference type="ARBA" id="ARBA00023242"/>
    </source>
</evidence>
<dbReference type="EMBL" id="JANBOJ010000006">
    <property type="protein sequence ID" value="KAJ1725396.1"/>
    <property type="molecule type" value="Genomic_DNA"/>
</dbReference>
<feature type="region of interest" description="Disordered" evidence="12">
    <location>
        <begin position="1"/>
        <end position="24"/>
    </location>
</feature>
<comment type="catalytic activity">
    <reaction evidence="10">
        <text>ATP + H2O = ADP + phosphate + H(+)</text>
        <dbReference type="Rhea" id="RHEA:13065"/>
        <dbReference type="ChEBI" id="CHEBI:15377"/>
        <dbReference type="ChEBI" id="CHEBI:15378"/>
        <dbReference type="ChEBI" id="CHEBI:30616"/>
        <dbReference type="ChEBI" id="CHEBI:43474"/>
        <dbReference type="ChEBI" id="CHEBI:456216"/>
    </reaction>
</comment>
<dbReference type="FunFam" id="3.40.50.300:FF:000372">
    <property type="entry name" value="Adenylate kinase isoenzyme 6 homolog"/>
    <property type="match status" value="1"/>
</dbReference>
<proteinExistence type="inferred from homology"/>
<reference evidence="13" key="1">
    <citation type="submission" date="2022-07" db="EMBL/GenBank/DDBJ databases">
        <title>Phylogenomic reconstructions and comparative analyses of Kickxellomycotina fungi.</title>
        <authorList>
            <person name="Reynolds N.K."/>
            <person name="Stajich J.E."/>
            <person name="Barry K."/>
            <person name="Grigoriev I.V."/>
            <person name="Crous P."/>
            <person name="Smith M.E."/>
        </authorList>
    </citation>
    <scope>NUCLEOTIDE SEQUENCE</scope>
    <source>
        <strain evidence="13">NBRC 32514</strain>
    </source>
</reference>
<dbReference type="PANTHER" id="PTHR12595:SF0">
    <property type="entry name" value="ADENYLATE KINASE ISOENZYME 6"/>
    <property type="match status" value="1"/>
</dbReference>
<dbReference type="Pfam" id="PF13238">
    <property type="entry name" value="AAA_18"/>
    <property type="match status" value="1"/>
</dbReference>
<comment type="caution">
    <text evidence="13">The sequence shown here is derived from an EMBL/GenBank/DDBJ whole genome shotgun (WGS) entry which is preliminary data.</text>
</comment>
<evidence type="ECO:0000313" key="13">
    <source>
        <dbReference type="EMBL" id="KAJ1725396.1"/>
    </source>
</evidence>
<comment type="catalytic activity">
    <reaction evidence="1 10">
        <text>AMP + ATP = 2 ADP</text>
        <dbReference type="Rhea" id="RHEA:12973"/>
        <dbReference type="ChEBI" id="CHEBI:30616"/>
        <dbReference type="ChEBI" id="CHEBI:456215"/>
        <dbReference type="ChEBI" id="CHEBI:456216"/>
        <dbReference type="EC" id="2.7.4.3"/>
    </reaction>
</comment>
<dbReference type="GO" id="GO:0005524">
    <property type="term" value="F:ATP binding"/>
    <property type="evidence" value="ECO:0007669"/>
    <property type="project" value="UniProtKB-KW"/>
</dbReference>
<name>A0A9W8CV57_9FUNG</name>
<keyword evidence="9 10" id="KW-0539">Nucleus</keyword>
<dbReference type="AlphaFoldDB" id="A0A9W8CV57"/>
<feature type="region of interest" description="LID" evidence="10">
    <location>
        <begin position="119"/>
        <end position="129"/>
    </location>
</feature>
<dbReference type="Proteomes" id="UP001149813">
    <property type="component" value="Unassembled WGS sequence"/>
</dbReference>
<evidence type="ECO:0000256" key="10">
    <source>
        <dbReference type="HAMAP-Rule" id="MF_03173"/>
    </source>
</evidence>
<dbReference type="SUPFAM" id="SSF52540">
    <property type="entry name" value="P-loop containing nucleoside triphosphate hydrolases"/>
    <property type="match status" value="1"/>
</dbReference>
<evidence type="ECO:0000256" key="6">
    <source>
        <dbReference type="ARBA" id="ARBA00022741"/>
    </source>
</evidence>
<comment type="subcellular location">
    <subcellularLocation>
        <location evidence="10">Cytoplasm</location>
    </subcellularLocation>
    <subcellularLocation>
        <location evidence="10">Nucleus</location>
    </subcellularLocation>
</comment>
<comment type="caution">
    <text evidence="10">Lacks conserved residue(s) required for the propagation of feature annotation.</text>
</comment>
<keyword evidence="7 10" id="KW-0418">Kinase</keyword>
<dbReference type="GO" id="GO:0005634">
    <property type="term" value="C:nucleus"/>
    <property type="evidence" value="ECO:0007669"/>
    <property type="project" value="UniProtKB-SubCell"/>
</dbReference>
<dbReference type="GO" id="GO:0005737">
    <property type="term" value="C:cytoplasm"/>
    <property type="evidence" value="ECO:0007669"/>
    <property type="project" value="UniProtKB-SubCell"/>
</dbReference>
<dbReference type="GO" id="GO:0042274">
    <property type="term" value="P:ribosomal small subunit biogenesis"/>
    <property type="evidence" value="ECO:0007669"/>
    <property type="project" value="UniProtKB-UniRule"/>
</dbReference>
<accession>A0A9W8CV57</accession>
<evidence type="ECO:0000313" key="14">
    <source>
        <dbReference type="Proteomes" id="UP001149813"/>
    </source>
</evidence>
<organism evidence="13 14">
    <name type="scientific">Coemansia erecta</name>
    <dbReference type="NCBI Taxonomy" id="147472"/>
    <lineage>
        <taxon>Eukaryota</taxon>
        <taxon>Fungi</taxon>
        <taxon>Fungi incertae sedis</taxon>
        <taxon>Zoopagomycota</taxon>
        <taxon>Kickxellomycotina</taxon>
        <taxon>Kickxellomycetes</taxon>
        <taxon>Kickxellales</taxon>
        <taxon>Kickxellaceae</taxon>
        <taxon>Coemansia</taxon>
    </lineage>
</organism>
<evidence type="ECO:0000256" key="8">
    <source>
        <dbReference type="ARBA" id="ARBA00022840"/>
    </source>
</evidence>
<sequence>MDSDALPASPPRGNPNILITGTPGTGKTTTAEMVALAAELKKITVGDLVKERKLHDGYNEDMDTYWLNEDKVVDEMEDMMASGGMCIDFHTCGFFPERWFDLVVVLRADTKKVYDRLEARGYKQNKISENVECEIMQVVLDEAQESYKPELILELQSNTVEDMEENVEKIAKRVEEFRRKHVQDC</sequence>
<gene>
    <name evidence="13" type="ORF">LPJ53_000434</name>
</gene>
<dbReference type="GO" id="GO:0016887">
    <property type="term" value="F:ATP hydrolysis activity"/>
    <property type="evidence" value="ECO:0007669"/>
    <property type="project" value="UniProtKB-UniRule"/>
</dbReference>
<evidence type="ECO:0000256" key="4">
    <source>
        <dbReference type="ARBA" id="ARBA00022552"/>
    </source>
</evidence>
<dbReference type="GO" id="GO:0006364">
    <property type="term" value="P:rRNA processing"/>
    <property type="evidence" value="ECO:0007669"/>
    <property type="project" value="UniProtKB-KW"/>
</dbReference>
<dbReference type="PANTHER" id="PTHR12595">
    <property type="entry name" value="POS9-ACTIVATING FACTOR FAP7-RELATED"/>
    <property type="match status" value="1"/>
</dbReference>
<feature type="binding site" evidence="10">
    <location>
        <position position="120"/>
    </location>
    <ligand>
        <name>ATP</name>
        <dbReference type="ChEBI" id="CHEBI:30616"/>
    </ligand>
</feature>
<feature type="binding site" evidence="10">
    <location>
        <position position="29"/>
    </location>
    <ligand>
        <name>ATP</name>
        <dbReference type="ChEBI" id="CHEBI:30616"/>
    </ligand>
</feature>
<comment type="similarity">
    <text evidence="10">Belongs to the adenylate kinase family. AK6 subfamily.</text>
</comment>
<feature type="coiled-coil region" evidence="11">
    <location>
        <begin position="153"/>
        <end position="180"/>
    </location>
</feature>
<evidence type="ECO:0000256" key="7">
    <source>
        <dbReference type="ARBA" id="ARBA00022777"/>
    </source>
</evidence>
<dbReference type="GO" id="GO:0004017">
    <property type="term" value="F:AMP kinase activity"/>
    <property type="evidence" value="ECO:0007669"/>
    <property type="project" value="UniProtKB-UniRule"/>
</dbReference>
<evidence type="ECO:0000256" key="5">
    <source>
        <dbReference type="ARBA" id="ARBA00022679"/>
    </source>
</evidence>
<keyword evidence="8 10" id="KW-0067">ATP-binding</keyword>
<keyword evidence="14" id="KW-1185">Reference proteome</keyword>
<evidence type="ECO:0000256" key="12">
    <source>
        <dbReference type="SAM" id="MobiDB-lite"/>
    </source>
</evidence>
<keyword evidence="3 10" id="KW-0690">Ribosome biogenesis</keyword>
<dbReference type="EC" id="2.7.4.3" evidence="10"/>
<keyword evidence="4 10" id="KW-0698">rRNA processing</keyword>
<feature type="binding site" evidence="10">
    <location>
        <position position="24"/>
    </location>
    <ligand>
        <name>ATP</name>
        <dbReference type="ChEBI" id="CHEBI:30616"/>
    </ligand>
</feature>
<feature type="binding site" evidence="10">
    <location>
        <position position="27"/>
    </location>
    <ligand>
        <name>ATP</name>
        <dbReference type="ChEBI" id="CHEBI:30616"/>
    </ligand>
</feature>
<feature type="binding site" evidence="10">
    <location>
        <position position="28"/>
    </location>
    <ligand>
        <name>ATP</name>
        <dbReference type="ChEBI" id="CHEBI:30616"/>
    </ligand>
</feature>
<evidence type="ECO:0000256" key="2">
    <source>
        <dbReference type="ARBA" id="ARBA00022490"/>
    </source>
</evidence>